<feature type="transmembrane region" description="Helical" evidence="1">
    <location>
        <begin position="78"/>
        <end position="101"/>
    </location>
</feature>
<keyword evidence="1" id="KW-0812">Transmembrane</keyword>
<feature type="transmembrane region" description="Helical" evidence="1">
    <location>
        <begin position="122"/>
        <end position="144"/>
    </location>
</feature>
<feature type="transmembrane region" description="Helical" evidence="1">
    <location>
        <begin position="150"/>
        <end position="171"/>
    </location>
</feature>
<name>A0ABP8P9D9_9MICO</name>
<sequence length="190" mass="19140">MNDEPAPSLRTAEEPMTFRRSELIRGGFWTWVTFVALMEALLAVGVVIGASTAAGPHGSSAAQDGGAFGAAWQSSISLGLYGMFLAALIGGTVSGLVALVATPLAGVLGRRLRHVRATAIHVAAYAILGAVVGTAISLAIGSLSSGTASALLAGIAAPLTAVAAATGWWITAHQALREDARVAAAWPDPV</sequence>
<gene>
    <name evidence="2" type="ORF">GCM10023171_12680</name>
</gene>
<dbReference type="RefSeq" id="WP_345185400.1">
    <property type="nucleotide sequence ID" value="NZ_BAABGP010000008.1"/>
</dbReference>
<evidence type="ECO:0000313" key="3">
    <source>
        <dbReference type="Proteomes" id="UP001500731"/>
    </source>
</evidence>
<dbReference type="Proteomes" id="UP001500731">
    <property type="component" value="Unassembled WGS sequence"/>
</dbReference>
<comment type="caution">
    <text evidence="2">The sequence shown here is derived from an EMBL/GenBank/DDBJ whole genome shotgun (WGS) entry which is preliminary data.</text>
</comment>
<evidence type="ECO:0000256" key="1">
    <source>
        <dbReference type="SAM" id="Phobius"/>
    </source>
</evidence>
<dbReference type="EMBL" id="BAABGP010000008">
    <property type="protein sequence ID" value="GAA4482545.1"/>
    <property type="molecule type" value="Genomic_DNA"/>
</dbReference>
<keyword evidence="3" id="KW-1185">Reference proteome</keyword>
<keyword evidence="1" id="KW-0472">Membrane</keyword>
<organism evidence="2 3">
    <name type="scientific">Microbacterium panaciterrae</name>
    <dbReference type="NCBI Taxonomy" id="985759"/>
    <lineage>
        <taxon>Bacteria</taxon>
        <taxon>Bacillati</taxon>
        <taxon>Actinomycetota</taxon>
        <taxon>Actinomycetes</taxon>
        <taxon>Micrococcales</taxon>
        <taxon>Microbacteriaceae</taxon>
        <taxon>Microbacterium</taxon>
    </lineage>
</organism>
<accession>A0ABP8P9D9</accession>
<reference evidence="3" key="1">
    <citation type="journal article" date="2019" name="Int. J. Syst. Evol. Microbiol.">
        <title>The Global Catalogue of Microorganisms (GCM) 10K type strain sequencing project: providing services to taxonomists for standard genome sequencing and annotation.</title>
        <authorList>
            <consortium name="The Broad Institute Genomics Platform"/>
            <consortium name="The Broad Institute Genome Sequencing Center for Infectious Disease"/>
            <person name="Wu L."/>
            <person name="Ma J."/>
        </authorList>
    </citation>
    <scope>NUCLEOTIDE SEQUENCE [LARGE SCALE GENOMIC DNA]</scope>
    <source>
        <strain evidence="3">JCM 17839</strain>
    </source>
</reference>
<feature type="transmembrane region" description="Helical" evidence="1">
    <location>
        <begin position="28"/>
        <end position="50"/>
    </location>
</feature>
<protein>
    <submittedName>
        <fullName evidence="2">Uncharacterized protein</fullName>
    </submittedName>
</protein>
<proteinExistence type="predicted"/>
<keyword evidence="1" id="KW-1133">Transmembrane helix</keyword>
<evidence type="ECO:0000313" key="2">
    <source>
        <dbReference type="EMBL" id="GAA4482545.1"/>
    </source>
</evidence>